<accession>A0A2T4YUD7</accession>
<name>A0A2T4YUD7_9SPHN</name>
<dbReference type="EMBL" id="PZZN01000001">
    <property type="protein sequence ID" value="PTM47423.1"/>
    <property type="molecule type" value="Genomic_DNA"/>
</dbReference>
<dbReference type="Pfam" id="PF10082">
    <property type="entry name" value="BBP2_2"/>
    <property type="match status" value="1"/>
</dbReference>
<comment type="caution">
    <text evidence="1">The sequence shown here is derived from an EMBL/GenBank/DDBJ whole genome shotgun (WGS) entry which is preliminary data.</text>
</comment>
<dbReference type="Proteomes" id="UP000240996">
    <property type="component" value="Unassembled WGS sequence"/>
</dbReference>
<dbReference type="AlphaFoldDB" id="A0A2T4YUD7"/>
<reference evidence="1 2" key="1">
    <citation type="submission" date="2018-04" db="EMBL/GenBank/DDBJ databases">
        <title>Genomic Encyclopedia of Type Strains, Phase III (KMG-III): the genomes of soil and plant-associated and newly described type strains.</title>
        <authorList>
            <person name="Whitman W."/>
        </authorList>
    </citation>
    <scope>NUCLEOTIDE SEQUENCE [LARGE SCALE GENOMIC DNA]</scope>
    <source>
        <strain evidence="1 2">NW12</strain>
    </source>
</reference>
<keyword evidence="2" id="KW-1185">Reference proteome</keyword>
<organism evidence="1 2">
    <name type="scientific">Sphingomonas aerolata</name>
    <dbReference type="NCBI Taxonomy" id="185951"/>
    <lineage>
        <taxon>Bacteria</taxon>
        <taxon>Pseudomonadati</taxon>
        <taxon>Pseudomonadota</taxon>
        <taxon>Alphaproteobacteria</taxon>
        <taxon>Sphingomonadales</taxon>
        <taxon>Sphingomonadaceae</taxon>
        <taxon>Sphingomonas</taxon>
    </lineage>
</organism>
<sequence length="394" mass="41952">MTGGLVSGAQAQTVNVNTPVSVPVAGNVDRFRVVPVITSVYDSNVLRLNDARGSGPRDNIRVSPALAVDLNRIFGRTRVTAGGTVGYDFNTRFSGLDRERINLTSSVTTPVGAPCSVTGSAALERAQFDLGDTNTVVTESFLRQVYDVGASCRAAAGFFPAVGVNRVSLTNSSRKVLDTNQSALRAGIGYGRPSLGTLQLIGSVAKIARPGIEDLTGIDDSTMITDVQLVFERSVAPRVSFRLGGGITHADPKRAAVPSFSGPSFDAQVTIRPVPRFTIVGSGRRAVQNQSSFGATYIIADSYNLNVSYLLSARSTATLFAQRARRDPRGEDLALTLQPPRGKDRLNVVGGSYAFDFHRSLRLSLSVTHQRRTADNAIYDYTATSASAGVTARF</sequence>
<gene>
    <name evidence="1" type="ORF">C8J24_0820</name>
</gene>
<evidence type="ECO:0000313" key="2">
    <source>
        <dbReference type="Proteomes" id="UP000240996"/>
    </source>
</evidence>
<dbReference type="InterPro" id="IPR018759">
    <property type="entry name" value="BBP2_2"/>
</dbReference>
<evidence type="ECO:0000313" key="1">
    <source>
        <dbReference type="EMBL" id="PTM47423.1"/>
    </source>
</evidence>
<protein>
    <submittedName>
        <fullName evidence="1">Putative beta-barrel porin 2</fullName>
    </submittedName>
</protein>
<proteinExistence type="predicted"/>